<reference evidence="6 7" key="1">
    <citation type="submission" date="2014-06" db="EMBL/GenBank/DDBJ databases">
        <title>Whole Genome Sequences of Three Symbiotic Endozoicomonas Bacteria.</title>
        <authorList>
            <person name="Neave M.J."/>
            <person name="Apprill A."/>
            <person name="Voolstra C.R."/>
        </authorList>
    </citation>
    <scope>NUCLEOTIDE SEQUENCE [LARGE SCALE GENOMIC DNA]</scope>
    <source>
        <strain evidence="6 7">DSM 22380</strain>
    </source>
</reference>
<dbReference type="PROSITE" id="PS51077">
    <property type="entry name" value="HTH_ICLR"/>
    <property type="match status" value="1"/>
</dbReference>
<organism evidence="6 7">
    <name type="scientific">Endozoicomonas elysicola</name>
    <dbReference type="NCBI Taxonomy" id="305900"/>
    <lineage>
        <taxon>Bacteria</taxon>
        <taxon>Pseudomonadati</taxon>
        <taxon>Pseudomonadota</taxon>
        <taxon>Gammaproteobacteria</taxon>
        <taxon>Oceanospirillales</taxon>
        <taxon>Endozoicomonadaceae</taxon>
        <taxon>Endozoicomonas</taxon>
    </lineage>
</organism>
<comment type="caution">
    <text evidence="6">The sequence shown here is derived from an EMBL/GenBank/DDBJ whole genome shotgun (WGS) entry which is preliminary data.</text>
</comment>
<dbReference type="Pfam" id="PF01614">
    <property type="entry name" value="IclR_C"/>
    <property type="match status" value="1"/>
</dbReference>
<dbReference type="PANTHER" id="PTHR30136:SF7">
    <property type="entry name" value="HTH-TYPE TRANSCRIPTIONAL REGULATOR KDGR-RELATED"/>
    <property type="match status" value="1"/>
</dbReference>
<dbReference type="InterPro" id="IPR005471">
    <property type="entry name" value="Tscrpt_reg_IclR_N"/>
</dbReference>
<dbReference type="STRING" id="305900.GV64_24165"/>
<evidence type="ECO:0000256" key="3">
    <source>
        <dbReference type="ARBA" id="ARBA00023163"/>
    </source>
</evidence>
<dbReference type="RefSeq" id="WP_020582484.1">
    <property type="nucleotide sequence ID" value="NZ_JOJP01000001.1"/>
</dbReference>
<keyword evidence="3" id="KW-0804">Transcription</keyword>
<dbReference type="Pfam" id="PF09339">
    <property type="entry name" value="HTH_IclR"/>
    <property type="match status" value="1"/>
</dbReference>
<dbReference type="SUPFAM" id="SSF46785">
    <property type="entry name" value="Winged helix' DNA-binding domain"/>
    <property type="match status" value="1"/>
</dbReference>
<dbReference type="InterPro" id="IPR036388">
    <property type="entry name" value="WH-like_DNA-bd_sf"/>
</dbReference>
<dbReference type="InterPro" id="IPR014757">
    <property type="entry name" value="Tscrpt_reg_IclR_C"/>
</dbReference>
<dbReference type="InterPro" id="IPR029016">
    <property type="entry name" value="GAF-like_dom_sf"/>
</dbReference>
<dbReference type="GO" id="GO:0003700">
    <property type="term" value="F:DNA-binding transcription factor activity"/>
    <property type="evidence" value="ECO:0007669"/>
    <property type="project" value="TreeGrafter"/>
</dbReference>
<sequence length="268" mass="30253">MSAQNKDSLESSKPIIGIYRAFSLIERLADKPSSGVTELALATGMSKTMVFRMLQTLQEIGIVKKQQDDQYKLSMKLFSLGSLALEKVDLPRIADPWMQKLADFCRETVHLGVQEGNQVVYLHKINARHNLQMFTRVGQVAPVHSTAMGKVMLMHHSEEKVLEILGEGPYQAFTDKTILEYPDYLKALEKTRQQGFGIDNEENEDGVRCMSVPVRNHLNQIVAAMSVSIPIFRHTSDRDQELLDEMKLIAAQISKELGNTPPKAQIEW</sequence>
<dbReference type="PANTHER" id="PTHR30136">
    <property type="entry name" value="HELIX-TURN-HELIX TRANSCRIPTIONAL REGULATOR, ICLR FAMILY"/>
    <property type="match status" value="1"/>
</dbReference>
<dbReference type="PROSITE" id="PS51078">
    <property type="entry name" value="ICLR_ED"/>
    <property type="match status" value="1"/>
</dbReference>
<dbReference type="InterPro" id="IPR050707">
    <property type="entry name" value="HTH_MetabolicPath_Reg"/>
</dbReference>
<proteinExistence type="predicted"/>
<gene>
    <name evidence="6" type="ORF">GV64_24165</name>
</gene>
<evidence type="ECO:0008006" key="8">
    <source>
        <dbReference type="Google" id="ProtNLM"/>
    </source>
</evidence>
<feature type="domain" description="HTH iclR-type" evidence="4">
    <location>
        <begin position="15"/>
        <end position="75"/>
    </location>
</feature>
<evidence type="ECO:0000313" key="6">
    <source>
        <dbReference type="EMBL" id="KEI73407.1"/>
    </source>
</evidence>
<evidence type="ECO:0000256" key="1">
    <source>
        <dbReference type="ARBA" id="ARBA00023015"/>
    </source>
</evidence>
<evidence type="ECO:0000259" key="5">
    <source>
        <dbReference type="PROSITE" id="PS51078"/>
    </source>
</evidence>
<dbReference type="SUPFAM" id="SSF55781">
    <property type="entry name" value="GAF domain-like"/>
    <property type="match status" value="1"/>
</dbReference>
<protein>
    <recommendedName>
        <fullName evidence="8">Transcriptional regulator</fullName>
    </recommendedName>
</protein>
<keyword evidence="2" id="KW-0238">DNA-binding</keyword>
<dbReference type="eggNOG" id="COG1414">
    <property type="taxonomic scope" value="Bacteria"/>
</dbReference>
<dbReference type="Gene3D" id="1.10.10.10">
    <property type="entry name" value="Winged helix-like DNA-binding domain superfamily/Winged helix DNA-binding domain"/>
    <property type="match status" value="1"/>
</dbReference>
<keyword evidence="7" id="KW-1185">Reference proteome</keyword>
<dbReference type="GO" id="GO:0003677">
    <property type="term" value="F:DNA binding"/>
    <property type="evidence" value="ECO:0007669"/>
    <property type="project" value="UniProtKB-KW"/>
</dbReference>
<evidence type="ECO:0000256" key="2">
    <source>
        <dbReference type="ARBA" id="ARBA00023125"/>
    </source>
</evidence>
<dbReference type="GO" id="GO:0045892">
    <property type="term" value="P:negative regulation of DNA-templated transcription"/>
    <property type="evidence" value="ECO:0007669"/>
    <property type="project" value="TreeGrafter"/>
</dbReference>
<name>A0A081KGY1_9GAMM</name>
<dbReference type="AlphaFoldDB" id="A0A081KGY1"/>
<evidence type="ECO:0000313" key="7">
    <source>
        <dbReference type="Proteomes" id="UP000027997"/>
    </source>
</evidence>
<feature type="domain" description="IclR-ED" evidence="5">
    <location>
        <begin position="76"/>
        <end position="259"/>
    </location>
</feature>
<keyword evidence="1" id="KW-0805">Transcription regulation</keyword>
<dbReference type="InterPro" id="IPR036390">
    <property type="entry name" value="WH_DNA-bd_sf"/>
</dbReference>
<dbReference type="SMART" id="SM00346">
    <property type="entry name" value="HTH_ICLR"/>
    <property type="match status" value="1"/>
</dbReference>
<dbReference type="EMBL" id="JOJP01000001">
    <property type="protein sequence ID" value="KEI73407.1"/>
    <property type="molecule type" value="Genomic_DNA"/>
</dbReference>
<dbReference type="Gene3D" id="3.30.450.40">
    <property type="match status" value="1"/>
</dbReference>
<evidence type="ECO:0000259" key="4">
    <source>
        <dbReference type="PROSITE" id="PS51077"/>
    </source>
</evidence>
<accession>A0A081KGY1</accession>
<dbReference type="Proteomes" id="UP000027997">
    <property type="component" value="Unassembled WGS sequence"/>
</dbReference>